<dbReference type="PANTHER" id="PTHR48041">
    <property type="entry name" value="ABC TRANSPORTER G FAMILY MEMBER 28"/>
    <property type="match status" value="1"/>
</dbReference>
<dbReference type="InterPro" id="IPR050352">
    <property type="entry name" value="ABCG_transporters"/>
</dbReference>
<dbReference type="AlphaFoldDB" id="A0A8S4FKX3"/>
<proteinExistence type="inferred from homology"/>
<accession>A0A8S4FKX3</accession>
<comment type="similarity">
    <text evidence="2">Belongs to the ABC transporter superfamily. ABCG family. Eye pigment precursor importer (TC 3.A.1.204) subfamily.</text>
</comment>
<dbReference type="PROSITE" id="PS50893">
    <property type="entry name" value="ABC_TRANSPORTER_2"/>
    <property type="match status" value="1"/>
</dbReference>
<evidence type="ECO:0000256" key="3">
    <source>
        <dbReference type="ARBA" id="ARBA00022448"/>
    </source>
</evidence>
<dbReference type="InterPro" id="IPR027417">
    <property type="entry name" value="P-loop_NTPase"/>
</dbReference>
<dbReference type="InterPro" id="IPR013525">
    <property type="entry name" value="ABC2_TM"/>
</dbReference>
<keyword evidence="6" id="KW-0067">ATP-binding</keyword>
<evidence type="ECO:0000256" key="8">
    <source>
        <dbReference type="ARBA" id="ARBA00023136"/>
    </source>
</evidence>
<dbReference type="SUPFAM" id="SSF52540">
    <property type="entry name" value="P-loop containing nucleoside triphosphate hydrolases"/>
    <property type="match status" value="1"/>
</dbReference>
<gene>
    <name evidence="10" type="ORF">PLXY2_LOCUS9459</name>
</gene>
<keyword evidence="5" id="KW-0547">Nucleotide-binding</keyword>
<evidence type="ECO:0000256" key="1">
    <source>
        <dbReference type="ARBA" id="ARBA00004141"/>
    </source>
</evidence>
<sequence length="684" mass="74286">MNNTQCCSHCDTVLLWIPKAVRIELKCEQVEMDVEIGKDDISSEDGRLVVFGDLCSDVPYGFKGRFPWRRKTSYEDQVILNAACGALRPGRLTFILGPSGAGKTTLMTILAGRKKTGVSGCLLGVGREAVLVSQQATLLDVLTGRETLQFAAALKLPDLSRRDRLYAVENVSRQLGIQDALNTKAGDMSGGERKRLNIACELLTDPMVMLLDEPTSGLDSVSSMSVIRALHSVARGGRTVACVVHQPASKLYSSADDVILLANGRTLYAGAVEDAPATFQRAGFHCPQYYNMADFILEVASGEHAGNLALLENEARSYAHEMRKIAHNEVSGNNRKLLVPVPEAEALLQSPKAGAGADYPAGVWLQLRALLWRCSVGSLRDVYLSQARLACHLLVALLLGALYAGAGEDGARVTTNTSCLFFFLLFLFFSNAMPTIQTFPAEASVVVQEHLNRWYSLTAYCISKIVSDLPLQVKKLSYPLLSLCYLPTKLEQEHTVRCGAAPHRFRRVSGHTSGASPQRWTPVVVGCRLRPSGRRFRAFEVSLLARASAPGPSSTWVRGAACSVRRRLVGVQRLSEPPHRLVADDRSSRGNVWSGGSTQGAPLVGWCQQKELPSIGSAIVWPVVGRGEVVEVFVRPVVGAVVHSTRHTDHKLLQRLDLEVADIISDVPPGPDDGPQVGHQCPSL</sequence>
<protein>
    <submittedName>
        <fullName evidence="10">(diamondback moth) hypothetical protein</fullName>
    </submittedName>
</protein>
<dbReference type="Pfam" id="PF01061">
    <property type="entry name" value="ABC2_membrane"/>
    <property type="match status" value="1"/>
</dbReference>
<dbReference type="Proteomes" id="UP000653454">
    <property type="component" value="Unassembled WGS sequence"/>
</dbReference>
<dbReference type="GO" id="GO:0005524">
    <property type="term" value="F:ATP binding"/>
    <property type="evidence" value="ECO:0007669"/>
    <property type="project" value="UniProtKB-KW"/>
</dbReference>
<evidence type="ECO:0000259" key="9">
    <source>
        <dbReference type="PROSITE" id="PS50893"/>
    </source>
</evidence>
<dbReference type="Pfam" id="PF00005">
    <property type="entry name" value="ABC_tran"/>
    <property type="match status" value="1"/>
</dbReference>
<dbReference type="InterPro" id="IPR017871">
    <property type="entry name" value="ABC_transporter-like_CS"/>
</dbReference>
<evidence type="ECO:0000313" key="11">
    <source>
        <dbReference type="Proteomes" id="UP000653454"/>
    </source>
</evidence>
<keyword evidence="8" id="KW-0472">Membrane</keyword>
<keyword evidence="11" id="KW-1185">Reference proteome</keyword>
<reference evidence="10" key="1">
    <citation type="submission" date="2020-11" db="EMBL/GenBank/DDBJ databases">
        <authorList>
            <person name="Whiteford S."/>
        </authorList>
    </citation>
    <scope>NUCLEOTIDE SEQUENCE</scope>
</reference>
<dbReference type="PANTHER" id="PTHR48041:SF118">
    <property type="entry name" value="ATP-BINDING CASSETTE TRANSPORTER (ABC TRANSPORTER) FAMILY G MEMBER 16"/>
    <property type="match status" value="1"/>
</dbReference>
<dbReference type="InterPro" id="IPR003439">
    <property type="entry name" value="ABC_transporter-like_ATP-bd"/>
</dbReference>
<evidence type="ECO:0000256" key="2">
    <source>
        <dbReference type="ARBA" id="ARBA00005814"/>
    </source>
</evidence>
<dbReference type="SMART" id="SM00382">
    <property type="entry name" value="AAA"/>
    <property type="match status" value="1"/>
</dbReference>
<dbReference type="GO" id="GO:0140359">
    <property type="term" value="F:ABC-type transporter activity"/>
    <property type="evidence" value="ECO:0007669"/>
    <property type="project" value="InterPro"/>
</dbReference>
<evidence type="ECO:0000256" key="7">
    <source>
        <dbReference type="ARBA" id="ARBA00022989"/>
    </source>
</evidence>
<comment type="subcellular location">
    <subcellularLocation>
        <location evidence="1">Membrane</location>
        <topology evidence="1">Multi-pass membrane protein</topology>
    </subcellularLocation>
</comment>
<keyword evidence="7" id="KW-1133">Transmembrane helix</keyword>
<feature type="domain" description="ABC transporter" evidence="9">
    <location>
        <begin position="64"/>
        <end position="288"/>
    </location>
</feature>
<dbReference type="PROSITE" id="PS00211">
    <property type="entry name" value="ABC_TRANSPORTER_1"/>
    <property type="match status" value="1"/>
</dbReference>
<dbReference type="GO" id="GO:0005886">
    <property type="term" value="C:plasma membrane"/>
    <property type="evidence" value="ECO:0007669"/>
    <property type="project" value="TreeGrafter"/>
</dbReference>
<keyword evidence="4" id="KW-0812">Transmembrane</keyword>
<dbReference type="InterPro" id="IPR003593">
    <property type="entry name" value="AAA+_ATPase"/>
</dbReference>
<keyword evidence="3" id="KW-0813">Transport</keyword>
<evidence type="ECO:0000256" key="6">
    <source>
        <dbReference type="ARBA" id="ARBA00022840"/>
    </source>
</evidence>
<name>A0A8S4FKX3_PLUXY</name>
<evidence type="ECO:0000256" key="5">
    <source>
        <dbReference type="ARBA" id="ARBA00022741"/>
    </source>
</evidence>
<organism evidence="10 11">
    <name type="scientific">Plutella xylostella</name>
    <name type="common">Diamondback moth</name>
    <name type="synonym">Plutella maculipennis</name>
    <dbReference type="NCBI Taxonomy" id="51655"/>
    <lineage>
        <taxon>Eukaryota</taxon>
        <taxon>Metazoa</taxon>
        <taxon>Ecdysozoa</taxon>
        <taxon>Arthropoda</taxon>
        <taxon>Hexapoda</taxon>
        <taxon>Insecta</taxon>
        <taxon>Pterygota</taxon>
        <taxon>Neoptera</taxon>
        <taxon>Endopterygota</taxon>
        <taxon>Lepidoptera</taxon>
        <taxon>Glossata</taxon>
        <taxon>Ditrysia</taxon>
        <taxon>Yponomeutoidea</taxon>
        <taxon>Plutellidae</taxon>
        <taxon>Plutella</taxon>
    </lineage>
</organism>
<comment type="caution">
    <text evidence="10">The sequence shown here is derived from an EMBL/GenBank/DDBJ whole genome shotgun (WGS) entry which is preliminary data.</text>
</comment>
<dbReference type="GO" id="GO:0016887">
    <property type="term" value="F:ATP hydrolysis activity"/>
    <property type="evidence" value="ECO:0007669"/>
    <property type="project" value="InterPro"/>
</dbReference>
<dbReference type="Gene3D" id="3.40.50.300">
    <property type="entry name" value="P-loop containing nucleotide triphosphate hydrolases"/>
    <property type="match status" value="1"/>
</dbReference>
<dbReference type="EMBL" id="CAJHNJ030000037">
    <property type="protein sequence ID" value="CAG9129149.1"/>
    <property type="molecule type" value="Genomic_DNA"/>
</dbReference>
<evidence type="ECO:0000313" key="10">
    <source>
        <dbReference type="EMBL" id="CAG9129149.1"/>
    </source>
</evidence>
<evidence type="ECO:0000256" key="4">
    <source>
        <dbReference type="ARBA" id="ARBA00022692"/>
    </source>
</evidence>